<evidence type="ECO:0000313" key="2">
    <source>
        <dbReference type="Proteomes" id="UP000265520"/>
    </source>
</evidence>
<dbReference type="EMBL" id="LXQA010266432">
    <property type="protein sequence ID" value="MCI39346.1"/>
    <property type="molecule type" value="Genomic_DNA"/>
</dbReference>
<dbReference type="Proteomes" id="UP000265520">
    <property type="component" value="Unassembled WGS sequence"/>
</dbReference>
<accession>A0A392RUT1</accession>
<name>A0A392RUT1_9FABA</name>
<feature type="non-terminal residue" evidence="1">
    <location>
        <position position="42"/>
    </location>
</feature>
<dbReference type="AlphaFoldDB" id="A0A392RUT1"/>
<protein>
    <submittedName>
        <fullName evidence="1">Uncharacterized protein</fullName>
    </submittedName>
</protein>
<sequence>MAHPYAGLGYRVLGQGRFRRKMEEKDGSLPSNVQAKIGVESN</sequence>
<comment type="caution">
    <text evidence="1">The sequence shown here is derived from an EMBL/GenBank/DDBJ whole genome shotgun (WGS) entry which is preliminary data.</text>
</comment>
<reference evidence="1 2" key="1">
    <citation type="journal article" date="2018" name="Front. Plant Sci.">
        <title>Red Clover (Trifolium pratense) and Zigzag Clover (T. medium) - A Picture of Genomic Similarities and Differences.</title>
        <authorList>
            <person name="Dluhosova J."/>
            <person name="Istvanek J."/>
            <person name="Nedelnik J."/>
            <person name="Repkova J."/>
        </authorList>
    </citation>
    <scope>NUCLEOTIDE SEQUENCE [LARGE SCALE GENOMIC DNA]</scope>
    <source>
        <strain evidence="2">cv. 10/8</strain>
        <tissue evidence="1">Leaf</tissue>
    </source>
</reference>
<proteinExistence type="predicted"/>
<organism evidence="1 2">
    <name type="scientific">Trifolium medium</name>
    <dbReference type="NCBI Taxonomy" id="97028"/>
    <lineage>
        <taxon>Eukaryota</taxon>
        <taxon>Viridiplantae</taxon>
        <taxon>Streptophyta</taxon>
        <taxon>Embryophyta</taxon>
        <taxon>Tracheophyta</taxon>
        <taxon>Spermatophyta</taxon>
        <taxon>Magnoliopsida</taxon>
        <taxon>eudicotyledons</taxon>
        <taxon>Gunneridae</taxon>
        <taxon>Pentapetalae</taxon>
        <taxon>rosids</taxon>
        <taxon>fabids</taxon>
        <taxon>Fabales</taxon>
        <taxon>Fabaceae</taxon>
        <taxon>Papilionoideae</taxon>
        <taxon>50 kb inversion clade</taxon>
        <taxon>NPAAA clade</taxon>
        <taxon>Hologalegina</taxon>
        <taxon>IRL clade</taxon>
        <taxon>Trifolieae</taxon>
        <taxon>Trifolium</taxon>
    </lineage>
</organism>
<keyword evidence="2" id="KW-1185">Reference proteome</keyword>
<evidence type="ECO:0000313" key="1">
    <source>
        <dbReference type="EMBL" id="MCI39346.1"/>
    </source>
</evidence>